<dbReference type="Proteomes" id="UP000267096">
    <property type="component" value="Unassembled WGS sequence"/>
</dbReference>
<evidence type="ECO:0000313" key="4">
    <source>
        <dbReference type="Proteomes" id="UP000267096"/>
    </source>
</evidence>
<dbReference type="SMART" id="SM00131">
    <property type="entry name" value="KU"/>
    <property type="match status" value="1"/>
</dbReference>
<dbReference type="WBParaSite" id="ASIM_0001181801-mRNA-1">
    <property type="protein sequence ID" value="ASIM_0001181801-mRNA-1"/>
    <property type="gene ID" value="ASIM_0001181801"/>
</dbReference>
<dbReference type="AlphaFoldDB" id="A0A0M3JUG5"/>
<dbReference type="SUPFAM" id="SSF57362">
    <property type="entry name" value="BPTI-like"/>
    <property type="match status" value="1"/>
</dbReference>
<dbReference type="InterPro" id="IPR036880">
    <property type="entry name" value="Kunitz_BPTI_sf"/>
</dbReference>
<name>A0A0M3JUG5_ANISI</name>
<dbReference type="Gene3D" id="4.10.410.10">
    <property type="entry name" value="Pancreatic trypsin inhibitor Kunitz domain"/>
    <property type="match status" value="1"/>
</dbReference>
<proteinExistence type="predicted"/>
<dbReference type="OrthoDB" id="5770917at2759"/>
<dbReference type="EMBL" id="UYRR01031055">
    <property type="protein sequence ID" value="VDK44745.1"/>
    <property type="molecule type" value="Genomic_DNA"/>
</dbReference>
<keyword evidence="1" id="KW-0732">Signal</keyword>
<dbReference type="InterPro" id="IPR002223">
    <property type="entry name" value="Kunitz_BPTI"/>
</dbReference>
<gene>
    <name evidence="3" type="ORF">ASIM_LOCUS11284</name>
</gene>
<accession>A0A0M3JUG5</accession>
<protein>
    <submittedName>
        <fullName evidence="5">BPTI/Kunitz inhibitor domain-containing protein</fullName>
    </submittedName>
</protein>
<evidence type="ECO:0000313" key="3">
    <source>
        <dbReference type="EMBL" id="VDK44745.1"/>
    </source>
</evidence>
<evidence type="ECO:0000256" key="1">
    <source>
        <dbReference type="SAM" id="SignalP"/>
    </source>
</evidence>
<dbReference type="PANTHER" id="PTHR46339">
    <property type="entry name" value="PROTEIN CBG15282-RELATED"/>
    <property type="match status" value="1"/>
</dbReference>
<dbReference type="GO" id="GO:0004867">
    <property type="term" value="F:serine-type endopeptidase inhibitor activity"/>
    <property type="evidence" value="ECO:0007669"/>
    <property type="project" value="InterPro"/>
</dbReference>
<dbReference type="PANTHER" id="PTHR46339:SF9">
    <property type="entry name" value="BPTI_KUNITZ INHIBITOR DOMAIN-CONTAINING PROTEIN"/>
    <property type="match status" value="1"/>
</dbReference>
<keyword evidence="4" id="KW-1185">Reference proteome</keyword>
<reference evidence="5" key="1">
    <citation type="submission" date="2017-02" db="UniProtKB">
        <authorList>
            <consortium name="WormBaseParasite"/>
        </authorList>
    </citation>
    <scope>IDENTIFICATION</scope>
</reference>
<evidence type="ECO:0000259" key="2">
    <source>
        <dbReference type="SMART" id="SM00131"/>
    </source>
</evidence>
<dbReference type="InterPro" id="IPR053014">
    <property type="entry name" value="Cuticle_assoc_divergent"/>
</dbReference>
<feature type="chain" id="PRO_5043120992" evidence="1">
    <location>
        <begin position="17"/>
        <end position="208"/>
    </location>
</feature>
<evidence type="ECO:0000313" key="5">
    <source>
        <dbReference type="WBParaSite" id="ASIM_0001181801-mRNA-1"/>
    </source>
</evidence>
<organism evidence="5">
    <name type="scientific">Anisakis simplex</name>
    <name type="common">Herring worm</name>
    <dbReference type="NCBI Taxonomy" id="6269"/>
    <lineage>
        <taxon>Eukaryota</taxon>
        <taxon>Metazoa</taxon>
        <taxon>Ecdysozoa</taxon>
        <taxon>Nematoda</taxon>
        <taxon>Chromadorea</taxon>
        <taxon>Rhabditida</taxon>
        <taxon>Spirurina</taxon>
        <taxon>Ascaridomorpha</taxon>
        <taxon>Ascaridoidea</taxon>
        <taxon>Anisakidae</taxon>
        <taxon>Anisakis</taxon>
        <taxon>Anisakis simplex complex</taxon>
    </lineage>
</organism>
<dbReference type="Pfam" id="PF00014">
    <property type="entry name" value="Kunitz_BPTI"/>
    <property type="match status" value="1"/>
</dbReference>
<sequence length="208" mass="23239">MKYLLLLLLSVKSAQSRECEVDEECNEQWPKATCRNGRCACPPNTLKRKSDSYGWVCLSLVDATTGQLGPPVTCPFPEGAGYRSVLDRPETVFCKSKKKNSCPASYECIKTIGIKNAQGDGVCCPRRGQLCIICVFTMQSDVYGFTVPSFAETTCKQKVSESPDGWVFRWYFNGSSCEQFKWNPEKNSTANNFVTKKLCVSYCADYAK</sequence>
<feature type="signal peptide" evidence="1">
    <location>
        <begin position="1"/>
        <end position="16"/>
    </location>
</feature>
<reference evidence="3 4" key="2">
    <citation type="submission" date="2018-11" db="EMBL/GenBank/DDBJ databases">
        <authorList>
            <consortium name="Pathogen Informatics"/>
        </authorList>
    </citation>
    <scope>NUCLEOTIDE SEQUENCE [LARGE SCALE GENOMIC DNA]</scope>
</reference>
<feature type="domain" description="BPTI/Kunitz inhibitor" evidence="2">
    <location>
        <begin position="153"/>
        <end position="204"/>
    </location>
</feature>